<feature type="transmembrane region" description="Helical" evidence="10">
    <location>
        <begin position="379"/>
        <end position="406"/>
    </location>
</feature>
<dbReference type="InterPro" id="IPR003439">
    <property type="entry name" value="ABC_transporter-like_ATP-bd"/>
</dbReference>
<dbReference type="InterPro" id="IPR056264">
    <property type="entry name" value="R2_ABCA1-4-like"/>
</dbReference>
<dbReference type="Pfam" id="PF12698">
    <property type="entry name" value="ABC2_membrane_3"/>
    <property type="match status" value="2"/>
</dbReference>
<sequence length="2258" mass="252253">MHRFFVVLGKNYRLFWRGWIQTLFVCILPILLSCTLIFLRNQSTRKIVPSAIHWRDFHLDDLPLPPPKSADLWTLAYAPNTSLCNEIIATFAPGLSLVPLGFPSEDLLLDFIRTADPRVESTLGAVLFDESSHLLNMSYTIRLRNGVEWSTSSLYPKFAEGKPRTFERYGSPPDYYPSGFLSLQLAIDRSITRLLCGNDEPGAFVDVNLKRMPYPPYLDDGFIPVIQRQLAFVIVLGFMFPVLHAVRSVLTEKQRRIKETLKMLGVSNGTYWCSWFLAYLSLFMVVCVALTAVLCVNFSSNGPLLTSSNPFLIFMLLFIYAYSLLTFGFAVCSLFNSPHTGTAICCAVLIAICLPSAVLDEHYEELNLATKVICSFLPSVGMGFVCLLIGQFEGIGVGVQFSNLFTPANPGDNLSLHILWMVLLVQGKLFMLIALYVDAVWPGTYGVPKPWHFPFTCLCRRKPTVSITLDPDADNEPDLADITLGRHPLSGHSVVEQGDAVGKTEAENTLPSETHISPDSCGPTPSTSACPRPCYDEDYIEAEPVGLPIGIALKRIRKVYRSKNTTTVAVSGLTMNVFQGQITVLLGHNGAGKTTTLSILTGLYPPTSGTAFVSGHDIRTDIEGVRQHLGFCPQHDVYFKTLTVEEHLQLVARLKGFHGRALDEQVTNILHQTHLTHKRHAYTVALSGGMRRRLSIGMALIGDSKVVILDEPTSGLDPEARRQVWAILQAQRAARTLLVTTHYMDEADHLGDRIAIMSAGKLRCFGSPLFLKAKYGAGYLLTIMKSTDTESSYLLSQVQQHVKGAQIRSDQGDELKFLLPLEAVDTFSPLFSNLETNKAQLGIQSFGVSVTTMEEVFLRVSERDFQDKESAHPFSSCQSETGSTLTDFPTVSVHQAYGAFSDTDVQEFRHFGAALFWQQLSALLTKRCIYMLRHPVVILSQFCIPFTLCLIALFIFRHLTTMTHSDDPCLALSLAPYGSGLIVTFANEANDTSSDASASISEQMLWAYNSQFDTGQVRTRRMVPAQTYEEDLLAETGEAKVFEYRAKYIIGLVVQSSQHENNDTSSISLRGYFQGESFHSAPVALNALSNAVLRLLSNRSSEHPANDTSSDASASISEQMLWAYNSQFDTSQVRTRRMVPAQTYEEDLLAETGEAKVFEYRAKYIIGLVVQSSQHENNDTSSISLRGYFQGESFHSAPVALNALSNAVLRLLSNRSSEHPHVLVSRTHKQVERSQLFPVEPKFWCSLTDRKVRGSNPISASRLPLSRPGQAGSIPAWCPLCMAWQLGTERALQLNDFFEPELTFECPNMPVITKTPPRISTFNQPLPRTVSEQAKRLNTTDGLLMTLIAGFPFVSNVLLALSYLAATFALPLIYEYTTNAKHLQFVSGVKLLPYWLSNYLLDMLTFLAVCASIVATFAIFNLEEFDTHSRLYLVALLLLAFAWAILPQMYLLSRFFKSPTSGLVWITVYNEFSAAIGLLTVAILCHPAVHQQSLSYSLERVWIILSPTFSVSDGLFIVFDNYVFRRLCDSPEMEFFCHLTKSTMPCCLKTCKPFCAYWTVRELSFDRGAIGLNLYALIFQGLFFNILVLFLDSMAAQRLQLWVRSKTCKPFCAYWTVRELSFDRGAIGLNLYALIFQGLFFNILVLFLDSMAAQRLQLWVRSICARMLSILLGCGKCAGTKRCSLASSNSELTTLALEDEDVRQHRHLIESMPLGRLTDQTSLVLRHVTKTYGPVIPGRQSHRKPAVDCLTLAVLPAECFGLLGVNGAGKTTAFRMLTGDLDPTEGDIFVNGFELKKDLRKAQQCMGYCPQFDALLPYLTGRETLQLYARLRGIPEGYVNVEVNQLLHDMRLSHHANVLVAHYSGGKRRKVSVAVALVGGTPIVCLDEPTTGVDPVSRRCVWNLLLRCRRQGRTLVLSSHSMEECEALCSRVSIVVNGRLKCLGTCQHLKSRFGRGYSLTMQVAPSFEHPTDSSNLSLVGGCMTDSTTISLTEELNLIRQNAMDEAVLSVTRFVDEHFPNARLVARHQGVLQYHLPMSLLEDLNLSGIFHLMESNKIRLGLINYSVSQTTLEQVFIDLAKLQEEHNENASSSDERYCTCFGYNLWRHPQRFLPSRCCHTLRIRTVEVPETESLCRHRGEELTNLCWLIPSLYRRDGPSGWSVNLLTGRSGVRSRSLPLDFPCLGLGNLAVSQPSCFLRVTWRLGTENVLQLNDCCIITNYDRTLVFFICNNNTQSAVTRFPCIVAKPSRRSMRVEMLP</sequence>
<evidence type="ECO:0000259" key="11">
    <source>
        <dbReference type="PROSITE" id="PS50893"/>
    </source>
</evidence>
<feature type="transmembrane region" description="Helical" evidence="10">
    <location>
        <begin position="1343"/>
        <end position="1374"/>
    </location>
</feature>
<keyword evidence="3" id="KW-0813">Transport</keyword>
<dbReference type="SMART" id="SM00382">
    <property type="entry name" value="AAA"/>
    <property type="match status" value="2"/>
</dbReference>
<dbReference type="FunFam" id="3.40.50.300:FF:002470">
    <property type="entry name" value="ABC transporter, putative"/>
    <property type="match status" value="1"/>
</dbReference>
<comment type="subcellular location">
    <subcellularLocation>
        <location evidence="1">Membrane</location>
        <topology evidence="1">Multi-pass membrane protein</topology>
    </subcellularLocation>
</comment>
<dbReference type="InterPro" id="IPR013525">
    <property type="entry name" value="ABC2_TM"/>
</dbReference>
<feature type="transmembrane region" description="Helical" evidence="10">
    <location>
        <begin position="1627"/>
        <end position="1648"/>
    </location>
</feature>
<name>A0A075A1W3_OPIVI</name>
<evidence type="ECO:0000256" key="9">
    <source>
        <dbReference type="ARBA" id="ARBA00023136"/>
    </source>
</evidence>
<comment type="similarity">
    <text evidence="2">Belongs to the ABC transporter superfamily. ABCA family.</text>
</comment>
<evidence type="ECO:0000256" key="5">
    <source>
        <dbReference type="ARBA" id="ARBA00022737"/>
    </source>
</evidence>
<evidence type="ECO:0000256" key="7">
    <source>
        <dbReference type="ARBA" id="ARBA00022840"/>
    </source>
</evidence>
<dbReference type="InterPro" id="IPR003593">
    <property type="entry name" value="AAA+_ATPase"/>
</dbReference>
<feature type="transmembrane region" description="Helical" evidence="10">
    <location>
        <begin position="1472"/>
        <end position="1489"/>
    </location>
</feature>
<dbReference type="InterPro" id="IPR026082">
    <property type="entry name" value="ABCA"/>
</dbReference>
<keyword evidence="8 10" id="KW-1133">Transmembrane helix</keyword>
<evidence type="ECO:0000256" key="2">
    <source>
        <dbReference type="ARBA" id="ARBA00008869"/>
    </source>
</evidence>
<dbReference type="PANTHER" id="PTHR19229:SF36">
    <property type="entry name" value="ATP-BINDING CASSETTE SUB-FAMILY A MEMBER 2"/>
    <property type="match status" value="1"/>
</dbReference>
<feature type="transmembrane region" description="Helical" evidence="10">
    <location>
        <begin position="311"/>
        <end position="335"/>
    </location>
</feature>
<dbReference type="Proteomes" id="UP000054324">
    <property type="component" value="Unassembled WGS sequence"/>
</dbReference>
<dbReference type="Gene3D" id="3.40.50.300">
    <property type="entry name" value="P-loop containing nucleotide triphosphate hydrolases"/>
    <property type="match status" value="2"/>
</dbReference>
<gene>
    <name evidence="12" type="ORF">T265_10271</name>
</gene>
<evidence type="ECO:0000256" key="8">
    <source>
        <dbReference type="ARBA" id="ARBA00022989"/>
    </source>
</evidence>
<dbReference type="STRING" id="6198.A0A075A1W3"/>
<keyword evidence="9 10" id="KW-0472">Membrane</keyword>
<dbReference type="KEGG" id="ovi:T265_10271"/>
<feature type="transmembrane region" description="Helical" evidence="10">
    <location>
        <begin position="271"/>
        <end position="299"/>
    </location>
</feature>
<evidence type="ECO:0000256" key="6">
    <source>
        <dbReference type="ARBA" id="ARBA00022741"/>
    </source>
</evidence>
<dbReference type="CDD" id="cd03263">
    <property type="entry name" value="ABC_subfamily_A"/>
    <property type="match status" value="2"/>
</dbReference>
<dbReference type="EMBL" id="KL596970">
    <property type="protein sequence ID" value="KER21399.1"/>
    <property type="molecule type" value="Genomic_DNA"/>
</dbReference>
<dbReference type="GO" id="GO:0005524">
    <property type="term" value="F:ATP binding"/>
    <property type="evidence" value="ECO:0007669"/>
    <property type="project" value="UniProtKB-KW"/>
</dbReference>
<feature type="transmembrane region" description="Helical" evidence="10">
    <location>
        <begin position="1501"/>
        <end position="1519"/>
    </location>
</feature>
<dbReference type="CTD" id="20324439"/>
<feature type="transmembrane region" description="Helical" evidence="10">
    <location>
        <begin position="230"/>
        <end position="250"/>
    </location>
</feature>
<dbReference type="OrthoDB" id="6512918at2759"/>
<dbReference type="Pfam" id="PF23321">
    <property type="entry name" value="R1_ABCA1"/>
    <property type="match status" value="1"/>
</dbReference>
<feature type="domain" description="ABC transporter" evidence="11">
    <location>
        <begin position="554"/>
        <end position="784"/>
    </location>
</feature>
<dbReference type="GO" id="GO:0140359">
    <property type="term" value="F:ABC-type transporter activity"/>
    <property type="evidence" value="ECO:0007669"/>
    <property type="project" value="InterPro"/>
</dbReference>
<dbReference type="PROSITE" id="PS00211">
    <property type="entry name" value="ABC_TRANSPORTER_1"/>
    <property type="match status" value="1"/>
</dbReference>
<dbReference type="InterPro" id="IPR017871">
    <property type="entry name" value="ABC_transporter-like_CS"/>
</dbReference>
<evidence type="ECO:0000256" key="4">
    <source>
        <dbReference type="ARBA" id="ARBA00022692"/>
    </source>
</evidence>
<dbReference type="InterPro" id="IPR027417">
    <property type="entry name" value="P-loop_NTPase"/>
</dbReference>
<feature type="transmembrane region" description="Helical" evidence="10">
    <location>
        <begin position="936"/>
        <end position="956"/>
    </location>
</feature>
<dbReference type="SUPFAM" id="SSF52540">
    <property type="entry name" value="P-loop containing nucleoside triphosphate hydrolases"/>
    <property type="match status" value="2"/>
</dbReference>
<dbReference type="PROSITE" id="PS51257">
    <property type="entry name" value="PROKAR_LIPOPROTEIN"/>
    <property type="match status" value="1"/>
</dbReference>
<dbReference type="PANTHER" id="PTHR19229">
    <property type="entry name" value="ATP-BINDING CASSETTE TRANSPORTER SUBFAMILY A ABCA"/>
    <property type="match status" value="1"/>
</dbReference>
<dbReference type="GO" id="GO:0005319">
    <property type="term" value="F:lipid transporter activity"/>
    <property type="evidence" value="ECO:0007669"/>
    <property type="project" value="TreeGrafter"/>
</dbReference>
<reference evidence="12 13" key="1">
    <citation type="submission" date="2013-11" db="EMBL/GenBank/DDBJ databases">
        <title>Opisthorchis viverrini - life in the bile duct.</title>
        <authorList>
            <person name="Young N.D."/>
            <person name="Nagarajan N."/>
            <person name="Lin S.J."/>
            <person name="Korhonen P.K."/>
            <person name="Jex A.R."/>
            <person name="Hall R.S."/>
            <person name="Safavi-Hemami H."/>
            <person name="Kaewkong W."/>
            <person name="Bertrand D."/>
            <person name="Gao S."/>
            <person name="Seet Q."/>
            <person name="Wongkham S."/>
            <person name="Teh B.T."/>
            <person name="Wongkham C."/>
            <person name="Intapan P.M."/>
            <person name="Maleewong W."/>
            <person name="Yang X."/>
            <person name="Hu M."/>
            <person name="Wang Z."/>
            <person name="Hofmann A."/>
            <person name="Sternberg P.W."/>
            <person name="Tan P."/>
            <person name="Wang J."/>
            <person name="Gasser R.B."/>
        </authorList>
    </citation>
    <scope>NUCLEOTIDE SEQUENCE [LARGE SCALE GENOMIC DNA]</scope>
</reference>
<feature type="transmembrane region" description="Helical" evidence="10">
    <location>
        <begin position="1394"/>
        <end position="1419"/>
    </location>
</feature>
<feature type="transmembrane region" description="Helical" evidence="10">
    <location>
        <begin position="1572"/>
        <end position="1591"/>
    </location>
</feature>
<evidence type="ECO:0000256" key="1">
    <source>
        <dbReference type="ARBA" id="ARBA00004141"/>
    </source>
</evidence>
<dbReference type="Pfam" id="PF00005">
    <property type="entry name" value="ABC_tran"/>
    <property type="match status" value="2"/>
</dbReference>
<dbReference type="GO" id="GO:0016887">
    <property type="term" value="F:ATP hydrolysis activity"/>
    <property type="evidence" value="ECO:0007669"/>
    <property type="project" value="InterPro"/>
</dbReference>
<accession>A0A075A1W3</accession>
<feature type="domain" description="ABC transporter" evidence="11">
    <location>
        <begin position="1723"/>
        <end position="1962"/>
    </location>
</feature>
<dbReference type="RefSeq" id="XP_009174855.1">
    <property type="nucleotide sequence ID" value="XM_009176591.1"/>
</dbReference>
<proteinExistence type="inferred from homology"/>
<keyword evidence="5" id="KW-0677">Repeat</keyword>
<evidence type="ECO:0000313" key="12">
    <source>
        <dbReference type="EMBL" id="KER21399.1"/>
    </source>
</evidence>
<organism evidence="12 13">
    <name type="scientific">Opisthorchis viverrini</name>
    <name type="common">Southeast Asian liver fluke</name>
    <dbReference type="NCBI Taxonomy" id="6198"/>
    <lineage>
        <taxon>Eukaryota</taxon>
        <taxon>Metazoa</taxon>
        <taxon>Spiralia</taxon>
        <taxon>Lophotrochozoa</taxon>
        <taxon>Platyhelminthes</taxon>
        <taxon>Trematoda</taxon>
        <taxon>Digenea</taxon>
        <taxon>Opisthorchiida</taxon>
        <taxon>Opisthorchiata</taxon>
        <taxon>Opisthorchiidae</taxon>
        <taxon>Opisthorchis</taxon>
    </lineage>
</organism>
<evidence type="ECO:0000256" key="10">
    <source>
        <dbReference type="SAM" id="Phobius"/>
    </source>
</evidence>
<keyword evidence="13" id="KW-1185">Reference proteome</keyword>
<dbReference type="FunFam" id="3.40.50.300:FF:000298">
    <property type="entry name" value="ATP-binding cassette sub-family A member 12"/>
    <property type="match status" value="1"/>
</dbReference>
<feature type="transmembrane region" description="Helical" evidence="10">
    <location>
        <begin position="1431"/>
        <end position="1452"/>
    </location>
</feature>
<protein>
    <recommendedName>
        <fullName evidence="11">ABC transporter domain-containing protein</fullName>
    </recommendedName>
</protein>
<dbReference type="GeneID" id="20324439"/>
<feature type="transmembrane region" description="Helical" evidence="10">
    <location>
        <begin position="20"/>
        <end position="39"/>
    </location>
</feature>
<dbReference type="PROSITE" id="PS50893">
    <property type="entry name" value="ABC_TRANSPORTER_2"/>
    <property type="match status" value="2"/>
</dbReference>
<feature type="transmembrane region" description="Helical" evidence="10">
    <location>
        <begin position="418"/>
        <end position="437"/>
    </location>
</feature>
<keyword evidence="4 10" id="KW-0812">Transmembrane</keyword>
<keyword evidence="7" id="KW-0067">ATP-binding</keyword>
<evidence type="ECO:0000256" key="3">
    <source>
        <dbReference type="ARBA" id="ARBA00022448"/>
    </source>
</evidence>
<feature type="transmembrane region" description="Helical" evidence="10">
    <location>
        <begin position="342"/>
        <end position="359"/>
    </location>
</feature>
<keyword evidence="6" id="KW-0547">Nucleotide-binding</keyword>
<evidence type="ECO:0000313" key="13">
    <source>
        <dbReference type="Proteomes" id="UP000054324"/>
    </source>
</evidence>
<dbReference type="GO" id="GO:0016020">
    <property type="term" value="C:membrane"/>
    <property type="evidence" value="ECO:0007669"/>
    <property type="project" value="UniProtKB-SubCell"/>
</dbReference>